<name>A0ABR1B8V7_POLSC</name>
<comment type="caution">
    <text evidence="3">The sequence shown here is derived from an EMBL/GenBank/DDBJ whole genome shotgun (WGS) entry which is preliminary data.</text>
</comment>
<feature type="compositionally biased region" description="Basic and acidic residues" evidence="2">
    <location>
        <begin position="20"/>
        <end position="37"/>
    </location>
</feature>
<evidence type="ECO:0000256" key="1">
    <source>
        <dbReference type="ARBA" id="ARBA00022837"/>
    </source>
</evidence>
<evidence type="ECO:0000313" key="4">
    <source>
        <dbReference type="Proteomes" id="UP001359485"/>
    </source>
</evidence>
<reference evidence="3 4" key="1">
    <citation type="submission" date="2023-09" db="EMBL/GenBank/DDBJ databases">
        <title>Genomes of two closely related lineages of the louse Polyplax serrata with different host specificities.</title>
        <authorList>
            <person name="Martinu J."/>
            <person name="Tarabai H."/>
            <person name="Stefka J."/>
            <person name="Hypsa V."/>
        </authorList>
    </citation>
    <scope>NUCLEOTIDE SEQUENCE [LARGE SCALE GENOMIC DNA]</scope>
    <source>
        <strain evidence="3">98ZLc_SE</strain>
    </source>
</reference>
<protein>
    <recommendedName>
        <fullName evidence="5">EF-hand domain-containing protein</fullName>
    </recommendedName>
</protein>
<feature type="region of interest" description="Disordered" evidence="2">
    <location>
        <begin position="1"/>
        <end position="40"/>
    </location>
</feature>
<dbReference type="SUPFAM" id="SSF47473">
    <property type="entry name" value="EF-hand"/>
    <property type="match status" value="1"/>
</dbReference>
<evidence type="ECO:0000313" key="3">
    <source>
        <dbReference type="EMBL" id="KAK6635599.1"/>
    </source>
</evidence>
<evidence type="ECO:0000256" key="2">
    <source>
        <dbReference type="SAM" id="MobiDB-lite"/>
    </source>
</evidence>
<sequence length="356" mass="41382">MEVDSTPEENRRQSAISCKESSDGKEASETVSPEKPKVPKKFINNWRQACDRTKDRTKELLKKWRTVPETGSTEVCASPQTSDAPSGNNTNWTEHVWTTWVKRTSSKEEESQNVLEMSEIQRMKFSHFFISYLDLDRDDCISLADFDGLTERLRHFSDWSKNSSEYHRLREVQEGFIQTFLLPPCPEGITQSYKILEKKLKKEQLSLDQWLNRWMDILSKSHSFHDLPLWLQYFPKILFQIINRSGTGKITKEELSTFFASILSLTSLQVTPFVDEAFDALTSNSQHPLTYSVYRLSYANFIFARYPNGPGQYIFGPIQGIENYNFVVDYKFLNCAPQELEHYSPKCKTNRTSIIV</sequence>
<dbReference type="EMBL" id="JAWJWF010000003">
    <property type="protein sequence ID" value="KAK6635599.1"/>
    <property type="molecule type" value="Genomic_DNA"/>
</dbReference>
<organism evidence="3 4">
    <name type="scientific">Polyplax serrata</name>
    <name type="common">Common mouse louse</name>
    <dbReference type="NCBI Taxonomy" id="468196"/>
    <lineage>
        <taxon>Eukaryota</taxon>
        <taxon>Metazoa</taxon>
        <taxon>Ecdysozoa</taxon>
        <taxon>Arthropoda</taxon>
        <taxon>Hexapoda</taxon>
        <taxon>Insecta</taxon>
        <taxon>Pterygota</taxon>
        <taxon>Neoptera</taxon>
        <taxon>Paraneoptera</taxon>
        <taxon>Psocodea</taxon>
        <taxon>Troctomorpha</taxon>
        <taxon>Phthiraptera</taxon>
        <taxon>Anoplura</taxon>
        <taxon>Polyplacidae</taxon>
        <taxon>Polyplax</taxon>
    </lineage>
</organism>
<dbReference type="Proteomes" id="UP001359485">
    <property type="component" value="Unassembled WGS sequence"/>
</dbReference>
<dbReference type="Gene3D" id="1.10.238.10">
    <property type="entry name" value="EF-hand"/>
    <property type="match status" value="1"/>
</dbReference>
<evidence type="ECO:0008006" key="5">
    <source>
        <dbReference type="Google" id="ProtNLM"/>
    </source>
</evidence>
<keyword evidence="1" id="KW-0106">Calcium</keyword>
<feature type="region of interest" description="Disordered" evidence="2">
    <location>
        <begin position="71"/>
        <end position="90"/>
    </location>
</feature>
<dbReference type="InterPro" id="IPR011992">
    <property type="entry name" value="EF-hand-dom_pair"/>
</dbReference>
<keyword evidence="4" id="KW-1185">Reference proteome</keyword>
<gene>
    <name evidence="3" type="ORF">RUM44_000853</name>
</gene>
<dbReference type="InterPro" id="IPR018247">
    <property type="entry name" value="EF_Hand_1_Ca_BS"/>
</dbReference>
<dbReference type="PROSITE" id="PS00018">
    <property type="entry name" value="EF_HAND_1"/>
    <property type="match status" value="1"/>
</dbReference>
<proteinExistence type="predicted"/>
<accession>A0ABR1B8V7</accession>